<feature type="transmembrane region" description="Helical" evidence="1">
    <location>
        <begin position="140"/>
        <end position="166"/>
    </location>
</feature>
<feature type="transmembrane region" description="Helical" evidence="1">
    <location>
        <begin position="33"/>
        <end position="51"/>
    </location>
</feature>
<feature type="transmembrane region" description="Helical" evidence="1">
    <location>
        <begin position="186"/>
        <end position="210"/>
    </location>
</feature>
<dbReference type="OrthoDB" id="3579673at2"/>
<feature type="transmembrane region" description="Helical" evidence="1">
    <location>
        <begin position="97"/>
        <end position="119"/>
    </location>
</feature>
<dbReference type="RefSeq" id="WP_150169528.1">
    <property type="nucleotide sequence ID" value="NZ_CP029193.1"/>
</dbReference>
<organism evidence="2 3">
    <name type="scientific">Streptomyces venezuelae</name>
    <dbReference type="NCBI Taxonomy" id="54571"/>
    <lineage>
        <taxon>Bacteria</taxon>
        <taxon>Bacillati</taxon>
        <taxon>Actinomycetota</taxon>
        <taxon>Actinomycetes</taxon>
        <taxon>Kitasatosporales</taxon>
        <taxon>Streptomycetaceae</taxon>
        <taxon>Streptomyces</taxon>
    </lineage>
</organism>
<reference evidence="2 3" key="1">
    <citation type="submission" date="2018-05" db="EMBL/GenBank/DDBJ databases">
        <title>Streptomyces venezuelae.</title>
        <authorList>
            <person name="Kim W."/>
            <person name="Lee N."/>
            <person name="Cho B.-K."/>
        </authorList>
    </citation>
    <scope>NUCLEOTIDE SEQUENCE [LARGE SCALE GENOMIC DNA]</scope>
    <source>
        <strain evidence="2 3">ATCC 14583</strain>
    </source>
</reference>
<feature type="transmembrane region" description="Helical" evidence="1">
    <location>
        <begin position="217"/>
        <end position="235"/>
    </location>
</feature>
<sequence>MTATTTAPAARQDRRAAFALPGPYRAVLRQHRTVLWILLGLFALGTAALAADRLWVSHAADVFAATDCTITNTTPGCGGKVRGYLDAELQFDRNLDYAGMAMLGLPCLIGAFVAGPIVARDLESGTYKWAWTQSVTPARWLATRLTVVAALVVSGVVLFTAVQRWAWTTGPELEYGRAPWYERAMYGSLGTVGIGYALLGLAIGALAGLVTRDVLRAMAAATGFTFIAVVLLPLARPHLWATETISWAQTYPRATPDFGLLVERGMLTADGKRLPESLCWDSARDPDPCYAEHQVTGWYSDFHPSSHFWPLQLVETGILLLLAAAVTYAAFRFLRRRVA</sequence>
<dbReference type="AlphaFoldDB" id="A0A5P2BE84"/>
<dbReference type="EMBL" id="CP029193">
    <property type="protein sequence ID" value="QES28038.1"/>
    <property type="molecule type" value="Genomic_DNA"/>
</dbReference>
<dbReference type="Proteomes" id="UP000323046">
    <property type="component" value="Chromosome"/>
</dbReference>
<evidence type="ECO:0000313" key="2">
    <source>
        <dbReference type="EMBL" id="QES28038.1"/>
    </source>
</evidence>
<accession>A0A5P2BE84</accession>
<gene>
    <name evidence="2" type="ORF">DEJ47_17790</name>
</gene>
<evidence type="ECO:0008006" key="4">
    <source>
        <dbReference type="Google" id="ProtNLM"/>
    </source>
</evidence>
<evidence type="ECO:0000313" key="3">
    <source>
        <dbReference type="Proteomes" id="UP000323046"/>
    </source>
</evidence>
<name>A0A5P2BE84_STRVZ</name>
<feature type="transmembrane region" description="Helical" evidence="1">
    <location>
        <begin position="308"/>
        <end position="331"/>
    </location>
</feature>
<keyword evidence="1" id="KW-1133">Transmembrane helix</keyword>
<keyword evidence="1" id="KW-0812">Transmembrane</keyword>
<evidence type="ECO:0000256" key="1">
    <source>
        <dbReference type="SAM" id="Phobius"/>
    </source>
</evidence>
<keyword evidence="3" id="KW-1185">Reference proteome</keyword>
<keyword evidence="1" id="KW-0472">Membrane</keyword>
<proteinExistence type="predicted"/>
<protein>
    <recommendedName>
        <fullName evidence="4">ABC transporter permease</fullName>
    </recommendedName>
</protein>